<dbReference type="Gene3D" id="3.40.50.300">
    <property type="entry name" value="P-loop containing nucleotide triphosphate hydrolases"/>
    <property type="match status" value="2"/>
</dbReference>
<name>A0AAV6G680_9TELE</name>
<dbReference type="CDD" id="cd19503">
    <property type="entry name" value="RecA-like_CDC48_NLV2_r1-like"/>
    <property type="match status" value="1"/>
</dbReference>
<dbReference type="GO" id="GO:0034098">
    <property type="term" value="C:VCP-NPL4-UFD1 AAA ATPase complex"/>
    <property type="evidence" value="ECO:0007669"/>
    <property type="project" value="TreeGrafter"/>
</dbReference>
<evidence type="ECO:0000259" key="4">
    <source>
        <dbReference type="SMART" id="SM00382"/>
    </source>
</evidence>
<dbReference type="GO" id="GO:0097352">
    <property type="term" value="P:autophagosome maturation"/>
    <property type="evidence" value="ECO:0007669"/>
    <property type="project" value="TreeGrafter"/>
</dbReference>
<protein>
    <recommendedName>
        <fullName evidence="4">AAA+ ATPase domain-containing protein</fullName>
    </recommendedName>
</protein>
<dbReference type="Pfam" id="PF06522">
    <property type="entry name" value="B12D"/>
    <property type="match status" value="1"/>
</dbReference>
<dbReference type="Gene3D" id="1.10.8.60">
    <property type="match status" value="2"/>
</dbReference>
<dbReference type="InterPro" id="IPR003960">
    <property type="entry name" value="ATPase_AAA_CS"/>
</dbReference>
<dbReference type="GO" id="GO:0031593">
    <property type="term" value="F:polyubiquitin modification-dependent protein binding"/>
    <property type="evidence" value="ECO:0007669"/>
    <property type="project" value="TreeGrafter"/>
</dbReference>
<dbReference type="GO" id="GO:0051228">
    <property type="term" value="P:mitotic spindle disassembly"/>
    <property type="evidence" value="ECO:0007669"/>
    <property type="project" value="TreeGrafter"/>
</dbReference>
<reference evidence="5" key="1">
    <citation type="submission" date="2020-10" db="EMBL/GenBank/DDBJ databases">
        <title>Chromosome-scale genome assembly of the Allis shad, Alosa alosa.</title>
        <authorList>
            <person name="Margot Z."/>
            <person name="Christophe K."/>
            <person name="Cabau C."/>
            <person name="Louis A."/>
            <person name="Berthelot C."/>
            <person name="Parey E."/>
            <person name="Roest Crollius H."/>
            <person name="Montfort J."/>
            <person name="Robinson-Rechavi M."/>
            <person name="Bucao C."/>
            <person name="Bouchez O."/>
            <person name="Gislard M."/>
            <person name="Lluch J."/>
            <person name="Milhes M."/>
            <person name="Lampietro C."/>
            <person name="Lopez Roques C."/>
            <person name="Donnadieu C."/>
            <person name="Braasch I."/>
            <person name="Desvignes T."/>
            <person name="Postlethwait J."/>
            <person name="Bobe J."/>
            <person name="Guiguen Y."/>
        </authorList>
    </citation>
    <scope>NUCLEOTIDE SEQUENCE</scope>
    <source>
        <strain evidence="5">M-15738</strain>
        <tissue evidence="5">Blood</tissue>
    </source>
</reference>
<evidence type="ECO:0000256" key="3">
    <source>
        <dbReference type="SAM" id="Phobius"/>
    </source>
</evidence>
<dbReference type="GO" id="GO:0005634">
    <property type="term" value="C:nucleus"/>
    <property type="evidence" value="ECO:0007669"/>
    <property type="project" value="TreeGrafter"/>
</dbReference>
<dbReference type="GO" id="GO:0005524">
    <property type="term" value="F:ATP binding"/>
    <property type="evidence" value="ECO:0007669"/>
    <property type="project" value="UniProtKB-KW"/>
</dbReference>
<dbReference type="InterPro" id="IPR027417">
    <property type="entry name" value="P-loop_NTPase"/>
</dbReference>
<dbReference type="InterPro" id="IPR041569">
    <property type="entry name" value="AAA_lid_3"/>
</dbReference>
<evidence type="ECO:0000313" key="6">
    <source>
        <dbReference type="Proteomes" id="UP000823561"/>
    </source>
</evidence>
<evidence type="ECO:0000256" key="1">
    <source>
        <dbReference type="ARBA" id="ARBA00022741"/>
    </source>
</evidence>
<feature type="domain" description="AAA+ ATPase" evidence="4">
    <location>
        <begin position="495"/>
        <end position="666"/>
    </location>
</feature>
<dbReference type="Pfam" id="PF00004">
    <property type="entry name" value="AAA"/>
    <property type="match status" value="2"/>
</dbReference>
<keyword evidence="3" id="KW-0812">Transmembrane</keyword>
<feature type="domain" description="AAA+ ATPase" evidence="4">
    <location>
        <begin position="229"/>
        <end position="368"/>
    </location>
</feature>
<evidence type="ECO:0000256" key="2">
    <source>
        <dbReference type="ARBA" id="ARBA00022840"/>
    </source>
</evidence>
<proteinExistence type="predicted"/>
<dbReference type="PANTHER" id="PTHR23077:SF194">
    <property type="entry name" value="ATPASE FAMILY GENE 2 PROTEIN HOMOLOG B"/>
    <property type="match status" value="1"/>
</dbReference>
<dbReference type="AlphaFoldDB" id="A0AAV6G680"/>
<evidence type="ECO:0000313" key="5">
    <source>
        <dbReference type="EMBL" id="KAG5270633.1"/>
    </source>
</evidence>
<dbReference type="Pfam" id="PF17862">
    <property type="entry name" value="AAA_lid_3"/>
    <property type="match status" value="2"/>
</dbReference>
<dbReference type="SMART" id="SM00382">
    <property type="entry name" value="AAA"/>
    <property type="match status" value="2"/>
</dbReference>
<dbReference type="FunFam" id="3.40.50.300:FF:001161">
    <property type="entry name" value="spermatogenesis-associated protein 5-like protein 1"/>
    <property type="match status" value="1"/>
</dbReference>
<dbReference type="PANTHER" id="PTHR23077">
    <property type="entry name" value="AAA-FAMILY ATPASE"/>
    <property type="match status" value="1"/>
</dbReference>
<keyword evidence="1" id="KW-0547">Nucleotide-binding</keyword>
<accession>A0AAV6G680</accession>
<organism evidence="5 6">
    <name type="scientific">Alosa alosa</name>
    <name type="common">allis shad</name>
    <dbReference type="NCBI Taxonomy" id="278164"/>
    <lineage>
        <taxon>Eukaryota</taxon>
        <taxon>Metazoa</taxon>
        <taxon>Chordata</taxon>
        <taxon>Craniata</taxon>
        <taxon>Vertebrata</taxon>
        <taxon>Euteleostomi</taxon>
        <taxon>Actinopterygii</taxon>
        <taxon>Neopterygii</taxon>
        <taxon>Teleostei</taxon>
        <taxon>Clupei</taxon>
        <taxon>Clupeiformes</taxon>
        <taxon>Clupeoidei</taxon>
        <taxon>Clupeidae</taxon>
        <taxon>Alosa</taxon>
    </lineage>
</organism>
<dbReference type="InterPro" id="IPR003593">
    <property type="entry name" value="AAA+_ATPase"/>
</dbReference>
<dbReference type="InterPro" id="IPR003959">
    <property type="entry name" value="ATPase_AAA_core"/>
</dbReference>
<sequence length="859" mass="94849">MMATKGLELQLIPCDTLDKNTQRCRIGPGLMSSLRLNIGSPVLISTPGGACLCTAWPRNDLAEGYFQFDTKCVTPNFRPIHNPYHFNCEDIRPLNGQKLKRIKVNVVVKSSEFKKRIPPHLINDIVKEILCGVYVHEKHIIAVNSFETEMICIHIENVNSGSTKVGLVTERTCLELAAVITHAEHSRRIAQESSRISIGGMEDVYGSLKELIHLPLFYPNTLRKLGVSCPRGVLLVGPPGVGKTMLVRSVVKEVGASLITINGPVILGSRPGESEENLRAMFQQAREAAEDGPCVLFIDEIDSLCPKRAGSSSAPENRVVAQLLTLMDGMVSRDHFVTIGATNQPDTLDPALRRPGRFDREVIIGVPTLTQRKSILEYLSEKMPLSCSVDLIALAEVTTGYVGADLSALCREAALQAILRSPEDTDVKAIEMQHFHEALKIVQPSCLRSSIGLTDYKPITWEQIGGLDDVKLKLKQSIEWPMKYPESFIRLGLLRPKGILLYGPPGCAKTTLVKAAASSSHCAFLSVSGADLFSPFVGDSEKALAQLFHQARACAPSIVFLDEVDTLLGSRGDTRVPHSVQAQVLSVLLTELDGIGLKTMERRGTQRMLCVSEERPESQQEHQMEYHEVCNKDVMIVAATNRPDALDSALMRPGRLDRIIYVPPPDYEARLAILRLCTEKMPLDSDVSLEELASQTSLFSGADLENLCKEAALLTLHEKTMEASRIQQKYLIKALQNSKPSLSALQMESLLKARQDAAPRVIFELPIANFDQGKMAGFIHLLRKRKELIPLIGFVGCAAAGAAFTSVYFLLTKPDVIINRSTNPEPWERIDPSKPQKLITINQQWKPVEELELVKSLTK</sequence>
<dbReference type="GO" id="GO:0030970">
    <property type="term" value="P:retrograde protein transport, ER to cytosol"/>
    <property type="evidence" value="ECO:0007669"/>
    <property type="project" value="TreeGrafter"/>
</dbReference>
<keyword evidence="3" id="KW-1133">Transmembrane helix</keyword>
<dbReference type="FunFam" id="3.40.50.300:FF:001081">
    <property type="entry name" value="Spermatogenesis-associated protein 5-like protein 1"/>
    <property type="match status" value="1"/>
</dbReference>
<gene>
    <name evidence="5" type="ORF">AALO_G00194850</name>
</gene>
<comment type="caution">
    <text evidence="5">The sequence shown here is derived from an EMBL/GenBank/DDBJ whole genome shotgun (WGS) entry which is preliminary data.</text>
</comment>
<keyword evidence="6" id="KW-1185">Reference proteome</keyword>
<dbReference type="EMBL" id="JADWDJ010000014">
    <property type="protein sequence ID" value="KAG5270633.1"/>
    <property type="molecule type" value="Genomic_DNA"/>
</dbReference>
<keyword evidence="2" id="KW-0067">ATP-binding</keyword>
<keyword evidence="3" id="KW-0472">Membrane</keyword>
<dbReference type="GO" id="GO:0016887">
    <property type="term" value="F:ATP hydrolysis activity"/>
    <property type="evidence" value="ECO:0007669"/>
    <property type="project" value="InterPro"/>
</dbReference>
<dbReference type="FunFam" id="1.10.8.60:FF:000038">
    <property type="entry name" value="spermatogenesis-associated protein 5-like protein 1"/>
    <property type="match status" value="1"/>
</dbReference>
<feature type="transmembrane region" description="Helical" evidence="3">
    <location>
        <begin position="788"/>
        <end position="811"/>
    </location>
</feature>
<dbReference type="Proteomes" id="UP000823561">
    <property type="component" value="Chromosome 14"/>
</dbReference>
<dbReference type="SUPFAM" id="SSF52540">
    <property type="entry name" value="P-loop containing nucleoside triphosphate hydrolases"/>
    <property type="match status" value="2"/>
</dbReference>
<dbReference type="InterPro" id="IPR050168">
    <property type="entry name" value="AAA_ATPase_domain"/>
</dbReference>
<dbReference type="GO" id="GO:0005829">
    <property type="term" value="C:cytosol"/>
    <property type="evidence" value="ECO:0007669"/>
    <property type="project" value="TreeGrafter"/>
</dbReference>
<dbReference type="PROSITE" id="PS00674">
    <property type="entry name" value="AAA"/>
    <property type="match status" value="1"/>
</dbReference>
<dbReference type="InterPro" id="IPR010530">
    <property type="entry name" value="B12D"/>
</dbReference>